<evidence type="ECO:0000256" key="7">
    <source>
        <dbReference type="SAM" id="Coils"/>
    </source>
</evidence>
<keyword evidence="8" id="KW-1133">Transmembrane helix</keyword>
<dbReference type="InterPro" id="IPR036097">
    <property type="entry name" value="HisK_dim/P_sf"/>
</dbReference>
<dbReference type="Gene3D" id="6.10.340.10">
    <property type="match status" value="1"/>
</dbReference>
<dbReference type="Pfam" id="PF00512">
    <property type="entry name" value="HisKA"/>
    <property type="match status" value="1"/>
</dbReference>
<feature type="coiled-coil region" evidence="7">
    <location>
        <begin position="209"/>
        <end position="243"/>
    </location>
</feature>
<gene>
    <name evidence="10" type="ORF">EP073_04205</name>
</gene>
<dbReference type="PANTHER" id="PTHR43711:SF26">
    <property type="entry name" value="SENSOR HISTIDINE KINASE RCSC"/>
    <property type="match status" value="1"/>
</dbReference>
<dbReference type="CDD" id="cd00082">
    <property type="entry name" value="HisKA"/>
    <property type="match status" value="1"/>
</dbReference>
<evidence type="ECO:0000313" key="11">
    <source>
        <dbReference type="Proteomes" id="UP000287502"/>
    </source>
</evidence>
<dbReference type="PRINTS" id="PR00344">
    <property type="entry name" value="BCTRLSENSOR"/>
</dbReference>
<keyword evidence="5 10" id="KW-0418">Kinase</keyword>
<keyword evidence="4" id="KW-0808">Transferase</keyword>
<feature type="transmembrane region" description="Helical" evidence="8">
    <location>
        <begin position="155"/>
        <end position="176"/>
    </location>
</feature>
<keyword evidence="6" id="KW-0902">Two-component regulatory system</keyword>
<accession>A0A3R5YYM1</accession>
<evidence type="ECO:0000256" key="5">
    <source>
        <dbReference type="ARBA" id="ARBA00022777"/>
    </source>
</evidence>
<dbReference type="Gene3D" id="1.10.287.130">
    <property type="match status" value="1"/>
</dbReference>
<dbReference type="InterPro" id="IPR050736">
    <property type="entry name" value="Sensor_HK_Regulatory"/>
</dbReference>
<evidence type="ECO:0000256" key="4">
    <source>
        <dbReference type="ARBA" id="ARBA00022679"/>
    </source>
</evidence>
<dbReference type="PANTHER" id="PTHR43711">
    <property type="entry name" value="TWO-COMPONENT HISTIDINE KINASE"/>
    <property type="match status" value="1"/>
</dbReference>
<keyword evidence="3" id="KW-0597">Phosphoprotein</keyword>
<comment type="catalytic activity">
    <reaction evidence="1">
        <text>ATP + protein L-histidine = ADP + protein N-phospho-L-histidine.</text>
        <dbReference type="EC" id="2.7.13.3"/>
    </reaction>
</comment>
<dbReference type="CDD" id="cd00075">
    <property type="entry name" value="HATPase"/>
    <property type="match status" value="1"/>
</dbReference>
<keyword evidence="8" id="KW-0812">Transmembrane</keyword>
<keyword evidence="11" id="KW-1185">Reference proteome</keyword>
<proteinExistence type="predicted"/>
<keyword evidence="7" id="KW-0175">Coiled coil</keyword>
<organism evidence="10 11">
    <name type="scientific">Geovibrio thiophilus</name>
    <dbReference type="NCBI Taxonomy" id="139438"/>
    <lineage>
        <taxon>Bacteria</taxon>
        <taxon>Pseudomonadati</taxon>
        <taxon>Deferribacterota</taxon>
        <taxon>Deferribacteres</taxon>
        <taxon>Deferribacterales</taxon>
        <taxon>Geovibrionaceae</taxon>
        <taxon>Geovibrio</taxon>
    </lineage>
</organism>
<evidence type="ECO:0000259" key="9">
    <source>
        <dbReference type="PROSITE" id="PS50109"/>
    </source>
</evidence>
<dbReference type="AlphaFoldDB" id="A0A3R5YYM1"/>
<dbReference type="EC" id="2.7.13.3" evidence="2"/>
<reference evidence="10 11" key="1">
    <citation type="submission" date="2019-01" db="EMBL/GenBank/DDBJ databases">
        <title>Geovibrio thiophilus DSM 11263, complete genome.</title>
        <authorList>
            <person name="Spring S."/>
            <person name="Bunk B."/>
            <person name="Sproer C."/>
        </authorList>
    </citation>
    <scope>NUCLEOTIDE SEQUENCE [LARGE SCALE GENOMIC DNA]</scope>
    <source>
        <strain evidence="10 11">DSM 11263</strain>
    </source>
</reference>
<evidence type="ECO:0000256" key="3">
    <source>
        <dbReference type="ARBA" id="ARBA00022553"/>
    </source>
</evidence>
<evidence type="ECO:0000256" key="1">
    <source>
        <dbReference type="ARBA" id="ARBA00000085"/>
    </source>
</evidence>
<dbReference type="Proteomes" id="UP000287502">
    <property type="component" value="Chromosome"/>
</dbReference>
<dbReference type="InterPro" id="IPR003594">
    <property type="entry name" value="HATPase_dom"/>
</dbReference>
<name>A0A3R5YYM1_9BACT</name>
<dbReference type="GO" id="GO:0000155">
    <property type="term" value="F:phosphorelay sensor kinase activity"/>
    <property type="evidence" value="ECO:0007669"/>
    <property type="project" value="InterPro"/>
</dbReference>
<dbReference type="InterPro" id="IPR005467">
    <property type="entry name" value="His_kinase_dom"/>
</dbReference>
<dbReference type="InterPro" id="IPR036890">
    <property type="entry name" value="HATPase_C_sf"/>
</dbReference>
<evidence type="ECO:0000256" key="2">
    <source>
        <dbReference type="ARBA" id="ARBA00012438"/>
    </source>
</evidence>
<dbReference type="Gene3D" id="3.30.565.10">
    <property type="entry name" value="Histidine kinase-like ATPase, C-terminal domain"/>
    <property type="match status" value="1"/>
</dbReference>
<evidence type="ECO:0000313" key="10">
    <source>
        <dbReference type="EMBL" id="QAR32638.1"/>
    </source>
</evidence>
<evidence type="ECO:0000256" key="6">
    <source>
        <dbReference type="ARBA" id="ARBA00023012"/>
    </source>
</evidence>
<dbReference type="InterPro" id="IPR004358">
    <property type="entry name" value="Sig_transdc_His_kin-like_C"/>
</dbReference>
<dbReference type="SMART" id="SM00387">
    <property type="entry name" value="HATPase_c"/>
    <property type="match status" value="1"/>
</dbReference>
<dbReference type="InterPro" id="IPR003661">
    <property type="entry name" value="HisK_dim/P_dom"/>
</dbReference>
<dbReference type="EMBL" id="CP035108">
    <property type="protein sequence ID" value="QAR32638.1"/>
    <property type="molecule type" value="Genomic_DNA"/>
</dbReference>
<dbReference type="SUPFAM" id="SSF55874">
    <property type="entry name" value="ATPase domain of HSP90 chaperone/DNA topoisomerase II/histidine kinase"/>
    <property type="match status" value="1"/>
</dbReference>
<protein>
    <recommendedName>
        <fullName evidence="2">histidine kinase</fullName>
        <ecNumber evidence="2">2.7.13.3</ecNumber>
    </recommendedName>
</protein>
<evidence type="ECO:0000256" key="8">
    <source>
        <dbReference type="SAM" id="Phobius"/>
    </source>
</evidence>
<dbReference type="OrthoDB" id="9781147at2"/>
<dbReference type="SMART" id="SM00388">
    <property type="entry name" value="HisKA"/>
    <property type="match status" value="1"/>
</dbReference>
<feature type="transmembrane region" description="Helical" evidence="8">
    <location>
        <begin position="16"/>
        <end position="35"/>
    </location>
</feature>
<dbReference type="Pfam" id="PF02518">
    <property type="entry name" value="HATPase_c"/>
    <property type="match status" value="1"/>
</dbReference>
<feature type="domain" description="Histidine kinase" evidence="9">
    <location>
        <begin position="252"/>
        <end position="454"/>
    </location>
</feature>
<dbReference type="KEGG" id="gtl:EP073_04205"/>
<dbReference type="PROSITE" id="PS50109">
    <property type="entry name" value="HIS_KIN"/>
    <property type="match status" value="1"/>
</dbReference>
<keyword evidence="8" id="KW-0472">Membrane</keyword>
<sequence length="459" mass="51247">MRIPARFIPDSFRNRVLMLIVFLGISAMVLELAIVTSFQYQFIRRGAENTLASQHKVIESYISEAMLYDNIFDMYSLLKASTDAHEFIKNIYLFDSSGRLVVDALTEGGWDESMREGWYFEYKILAKNEVIGEVVYVLNSGYVNNAVALQFLETCLFFLILLGAGLVFATKISVFITEPLLSLSNEINKFTLDNLPEKIETDKYATTEIKALAETLGNMSRTLKDALNEIYRQSEQLKRSERLATVGTMAAGLAHELKNPIMTINLLSMSLKENHSDPQSAEDLAVMRKESDRIVATLNDFLSLSRPMEVKPEKISAHAVTAYLVQYVKSRFKDSLTATVQAGSNIGFVSDPEKLYQVMISMVHNSAEAGATKVHFGFGRESGFAVFEISDNGCGIPQEKQSKIFMPFYTSKATGTGLGLTYTEMILEILGGGIELDKEYSGGAKFIIKVKDHEKDTDN</sequence>
<dbReference type="SUPFAM" id="SSF47384">
    <property type="entry name" value="Homodimeric domain of signal transducing histidine kinase"/>
    <property type="match status" value="1"/>
</dbReference>